<feature type="repeat" description="RCC1" evidence="2">
    <location>
        <begin position="51"/>
        <end position="105"/>
    </location>
</feature>
<keyword evidence="4" id="KW-1185">Reference proteome</keyword>
<evidence type="ECO:0000256" key="2">
    <source>
        <dbReference type="PROSITE-ProRule" id="PRU00235"/>
    </source>
</evidence>
<gene>
    <name evidence="3" type="ORF">FF38_08014</name>
</gene>
<dbReference type="PANTHER" id="PTHR22872">
    <property type="entry name" value="BTK-BINDING PROTEIN-RELATED"/>
    <property type="match status" value="1"/>
</dbReference>
<name>A0A0L0CQJ8_LUCCU</name>
<evidence type="ECO:0000256" key="1">
    <source>
        <dbReference type="ARBA" id="ARBA00022737"/>
    </source>
</evidence>
<accession>A0A0L0CQJ8</accession>
<dbReference type="Gene3D" id="2.130.10.30">
    <property type="entry name" value="Regulator of chromosome condensation 1/beta-lactamase-inhibitor protein II"/>
    <property type="match status" value="1"/>
</dbReference>
<comment type="caution">
    <text evidence="3">The sequence shown here is derived from an EMBL/GenBank/DDBJ whole genome shotgun (WGS) entry which is preliminary data.</text>
</comment>
<dbReference type="EMBL" id="JRES01000060">
    <property type="protein sequence ID" value="KNC34521.1"/>
    <property type="molecule type" value="Genomic_DNA"/>
</dbReference>
<evidence type="ECO:0000313" key="4">
    <source>
        <dbReference type="Proteomes" id="UP000037069"/>
    </source>
</evidence>
<protein>
    <submittedName>
        <fullName evidence="3">Uncharacterized protein</fullName>
    </submittedName>
</protein>
<proteinExistence type="predicted"/>
<dbReference type="SUPFAM" id="SSF50985">
    <property type="entry name" value="RCC1/BLIP-II"/>
    <property type="match status" value="1"/>
</dbReference>
<dbReference type="InterPro" id="IPR051625">
    <property type="entry name" value="Signaling_Regulatory_Domain"/>
</dbReference>
<dbReference type="Pfam" id="PF00415">
    <property type="entry name" value="RCC1"/>
    <property type="match status" value="1"/>
</dbReference>
<dbReference type="Proteomes" id="UP000037069">
    <property type="component" value="Unassembled WGS sequence"/>
</dbReference>
<dbReference type="AlphaFoldDB" id="A0A0L0CQJ8"/>
<dbReference type="PANTHER" id="PTHR22872:SF2">
    <property type="entry name" value="INHIBITOR OF BRUTON TYROSINE KINASE"/>
    <property type="match status" value="1"/>
</dbReference>
<keyword evidence="1" id="KW-0677">Repeat</keyword>
<evidence type="ECO:0000313" key="3">
    <source>
        <dbReference type="EMBL" id="KNC34521.1"/>
    </source>
</evidence>
<dbReference type="PROSITE" id="PS50012">
    <property type="entry name" value="RCC1_3"/>
    <property type="match status" value="2"/>
</dbReference>
<dbReference type="InterPro" id="IPR000408">
    <property type="entry name" value="Reg_chr_condens"/>
</dbReference>
<reference evidence="3 4" key="1">
    <citation type="journal article" date="2015" name="Nat. Commun.">
        <title>Lucilia cuprina genome unlocks parasitic fly biology to underpin future interventions.</title>
        <authorList>
            <person name="Anstead C.A."/>
            <person name="Korhonen P.K."/>
            <person name="Young N.D."/>
            <person name="Hall R.S."/>
            <person name="Jex A.R."/>
            <person name="Murali S.C."/>
            <person name="Hughes D.S."/>
            <person name="Lee S.F."/>
            <person name="Perry T."/>
            <person name="Stroehlein A.J."/>
            <person name="Ansell B.R."/>
            <person name="Breugelmans B."/>
            <person name="Hofmann A."/>
            <person name="Qu J."/>
            <person name="Dugan S."/>
            <person name="Lee S.L."/>
            <person name="Chao H."/>
            <person name="Dinh H."/>
            <person name="Han Y."/>
            <person name="Doddapaneni H.V."/>
            <person name="Worley K.C."/>
            <person name="Muzny D.M."/>
            <person name="Ioannidis P."/>
            <person name="Waterhouse R.M."/>
            <person name="Zdobnov E.M."/>
            <person name="James P.J."/>
            <person name="Bagnall N.H."/>
            <person name="Kotze A.C."/>
            <person name="Gibbs R.A."/>
            <person name="Richards S."/>
            <person name="Batterham P."/>
            <person name="Gasser R.B."/>
        </authorList>
    </citation>
    <scope>NUCLEOTIDE SEQUENCE [LARGE SCALE GENOMIC DNA]</scope>
    <source>
        <strain evidence="3 4">LS</strain>
        <tissue evidence="3">Full body</tissue>
    </source>
</reference>
<organism evidence="3 4">
    <name type="scientific">Lucilia cuprina</name>
    <name type="common">Green bottle fly</name>
    <name type="synonym">Australian sheep blowfly</name>
    <dbReference type="NCBI Taxonomy" id="7375"/>
    <lineage>
        <taxon>Eukaryota</taxon>
        <taxon>Metazoa</taxon>
        <taxon>Ecdysozoa</taxon>
        <taxon>Arthropoda</taxon>
        <taxon>Hexapoda</taxon>
        <taxon>Insecta</taxon>
        <taxon>Pterygota</taxon>
        <taxon>Neoptera</taxon>
        <taxon>Endopterygota</taxon>
        <taxon>Diptera</taxon>
        <taxon>Brachycera</taxon>
        <taxon>Muscomorpha</taxon>
        <taxon>Oestroidea</taxon>
        <taxon>Calliphoridae</taxon>
        <taxon>Luciliinae</taxon>
        <taxon>Lucilia</taxon>
    </lineage>
</organism>
<feature type="non-terminal residue" evidence="3">
    <location>
        <position position="193"/>
    </location>
</feature>
<feature type="repeat" description="RCC1" evidence="2">
    <location>
        <begin position="1"/>
        <end position="50"/>
    </location>
</feature>
<sequence length="193" mass="18818">MGGGSRGQLGNGTTVTSSVPVVVSDGAIPAGASVVTLTAGRNSGFAVTSDGTVYSWGDNTYGELGDGTTTSRSTPVAVGQGVIPTGVSLVAIAAGNWSTRGVGSDGKVYVWGENWGGQYGNGSMFGSSPSPVLGPNFAVSQVTFDSLPGTGLATTPSGLTVTTPAHPEGPVDVAVIVSIYGGSVAGPVAIDPV</sequence>
<dbReference type="InterPro" id="IPR009091">
    <property type="entry name" value="RCC1/BLIP-II"/>
</dbReference>
<dbReference type="STRING" id="7375.A0A0L0CQJ8"/>